<proteinExistence type="predicted"/>
<dbReference type="EMBL" id="MWDQ01000141">
    <property type="protein sequence ID" value="OQB72085.1"/>
    <property type="molecule type" value="Genomic_DNA"/>
</dbReference>
<evidence type="ECO:0000313" key="8">
    <source>
        <dbReference type="EMBL" id="OQB72085.1"/>
    </source>
</evidence>
<comment type="subcellular location">
    <subcellularLocation>
        <location evidence="1">Secreted</location>
    </subcellularLocation>
</comment>
<keyword evidence="5" id="KW-0378">Hydrolase</keyword>
<protein>
    <submittedName>
        <fullName evidence="8">Esterase PHB depolymerase</fullName>
    </submittedName>
</protein>
<dbReference type="AlphaFoldDB" id="A0A1V6C5E7"/>
<dbReference type="Gene3D" id="3.40.50.1820">
    <property type="entry name" value="alpha/beta hydrolase"/>
    <property type="match status" value="1"/>
</dbReference>
<dbReference type="InterPro" id="IPR029058">
    <property type="entry name" value="AB_hydrolase_fold"/>
</dbReference>
<keyword evidence="2" id="KW-0964">Secreted</keyword>
<dbReference type="GO" id="GO:0005576">
    <property type="term" value="C:extracellular region"/>
    <property type="evidence" value="ECO:0007669"/>
    <property type="project" value="UniProtKB-SubCell"/>
</dbReference>
<accession>A0A1V6C5E7</accession>
<dbReference type="Proteomes" id="UP000485562">
    <property type="component" value="Unassembled WGS sequence"/>
</dbReference>
<dbReference type="Pfam" id="PF10503">
    <property type="entry name" value="Esterase_PHB"/>
    <property type="match status" value="1"/>
</dbReference>
<dbReference type="GO" id="GO:0045493">
    <property type="term" value="P:xylan catabolic process"/>
    <property type="evidence" value="ECO:0007669"/>
    <property type="project" value="UniProtKB-KW"/>
</dbReference>
<evidence type="ECO:0000256" key="7">
    <source>
        <dbReference type="ARBA" id="ARBA00023326"/>
    </source>
</evidence>
<dbReference type="InterPro" id="IPR043595">
    <property type="entry name" value="FaeB/C/D"/>
</dbReference>
<keyword evidence="7" id="KW-0624">Polysaccharide degradation</keyword>
<dbReference type="GO" id="GO:0030600">
    <property type="term" value="F:feruloyl esterase activity"/>
    <property type="evidence" value="ECO:0007669"/>
    <property type="project" value="InterPro"/>
</dbReference>
<comment type="caution">
    <text evidence="8">The sequence shown here is derived from an EMBL/GenBank/DDBJ whole genome shotgun (WGS) entry which is preliminary data.</text>
</comment>
<dbReference type="InterPro" id="IPR010126">
    <property type="entry name" value="Esterase_phb"/>
</dbReference>
<evidence type="ECO:0000256" key="3">
    <source>
        <dbReference type="ARBA" id="ARBA00022651"/>
    </source>
</evidence>
<name>A0A1V6C5E7_UNCT6</name>
<reference evidence="8" key="1">
    <citation type="submission" date="2017-02" db="EMBL/GenBank/DDBJ databases">
        <title>Delving into the versatile metabolic prowess of the omnipresent phylum Bacteroidetes.</title>
        <authorList>
            <person name="Nobu M.K."/>
            <person name="Mei R."/>
            <person name="Narihiro T."/>
            <person name="Kuroda K."/>
            <person name="Liu W.-T."/>
        </authorList>
    </citation>
    <scope>NUCLEOTIDE SEQUENCE</scope>
    <source>
        <strain evidence="8">ADurb.Bin131</strain>
    </source>
</reference>
<dbReference type="PANTHER" id="PTHR38050">
    <property type="match status" value="1"/>
</dbReference>
<evidence type="ECO:0000256" key="4">
    <source>
        <dbReference type="ARBA" id="ARBA00022729"/>
    </source>
</evidence>
<evidence type="ECO:0000256" key="6">
    <source>
        <dbReference type="ARBA" id="ARBA00023277"/>
    </source>
</evidence>
<dbReference type="SUPFAM" id="SSF53474">
    <property type="entry name" value="alpha/beta-Hydrolases"/>
    <property type="match status" value="1"/>
</dbReference>
<evidence type="ECO:0000256" key="5">
    <source>
        <dbReference type="ARBA" id="ARBA00022801"/>
    </source>
</evidence>
<keyword evidence="6" id="KW-0119">Carbohydrate metabolism</keyword>
<dbReference type="PANTHER" id="PTHR38050:SF2">
    <property type="entry name" value="FERULOYL ESTERASE C-RELATED"/>
    <property type="match status" value="1"/>
</dbReference>
<evidence type="ECO:0000256" key="2">
    <source>
        <dbReference type="ARBA" id="ARBA00022525"/>
    </source>
</evidence>
<evidence type="ECO:0000256" key="1">
    <source>
        <dbReference type="ARBA" id="ARBA00004613"/>
    </source>
</evidence>
<keyword evidence="4" id="KW-0732">Signal</keyword>
<gene>
    <name evidence="8" type="ORF">BWX89_01472</name>
</gene>
<keyword evidence="3" id="KW-0858">Xylan degradation</keyword>
<organism evidence="8">
    <name type="scientific">candidate division TA06 bacterium ADurb.Bin131</name>
    <dbReference type="NCBI Taxonomy" id="1852827"/>
    <lineage>
        <taxon>Bacteria</taxon>
        <taxon>Bacteria division TA06</taxon>
    </lineage>
</organism>
<sequence>MLLVVKKKFFLILITLFLVFLNDTLYSAGFNIIRKEIVLDGLTRVYRVQIPASYDGKKPVPLLFVLHGGGGTGERIPKFTGFGDLCEKKGFVVVYPDGYKNVWNIASGLFLFGVDDIKFFKVMIEQILSQYRIDKTLIYAAGISNGAMMCFTLACRMSDSFAAIAAVSGNLPVILMQEKPEDPVSVLIINGTDDPIVPYNGGSIKVFGRERGRVLSTEETLNFWIKANNCIQQISVDNPPDTVKDDGSYVEIKAFRNPLNGVEVMLYSIKGGGHTWPGAVQYLPEYIIGKTNKDINASERIWEFFSKHKKDIK</sequence>